<dbReference type="EMBL" id="JAYKXN010000007">
    <property type="protein sequence ID" value="KAK7272487.1"/>
    <property type="molecule type" value="Genomic_DNA"/>
</dbReference>
<feature type="compositionally biased region" description="Basic residues" evidence="4">
    <location>
        <begin position="27"/>
        <end position="41"/>
    </location>
</feature>
<reference evidence="5 6" key="1">
    <citation type="submission" date="2024-01" db="EMBL/GenBank/DDBJ databases">
        <title>The genomes of 5 underutilized Papilionoideae crops provide insights into root nodulation and disease resistance.</title>
        <authorList>
            <person name="Yuan L."/>
        </authorList>
    </citation>
    <scope>NUCLEOTIDE SEQUENCE [LARGE SCALE GENOMIC DNA]</scope>
    <source>
        <strain evidence="5">LY-2023</strain>
        <tissue evidence="5">Leaf</tissue>
    </source>
</reference>
<dbReference type="InterPro" id="IPR040356">
    <property type="entry name" value="SPEAR"/>
</dbReference>
<accession>A0AAN9F9N8</accession>
<feature type="region of interest" description="Disordered" evidence="4">
    <location>
        <begin position="1"/>
        <end position="47"/>
    </location>
</feature>
<evidence type="ECO:0000256" key="4">
    <source>
        <dbReference type="SAM" id="MobiDB-lite"/>
    </source>
</evidence>
<keyword evidence="1" id="KW-0678">Repressor</keyword>
<protein>
    <submittedName>
        <fullName evidence="5">Uncharacterized protein</fullName>
    </submittedName>
</protein>
<dbReference type="AlphaFoldDB" id="A0AAN9F9N8"/>
<gene>
    <name evidence="5" type="ORF">RJT34_29107</name>
</gene>
<keyword evidence="3" id="KW-0804">Transcription</keyword>
<organism evidence="5 6">
    <name type="scientific">Clitoria ternatea</name>
    <name type="common">Butterfly pea</name>
    <dbReference type="NCBI Taxonomy" id="43366"/>
    <lineage>
        <taxon>Eukaryota</taxon>
        <taxon>Viridiplantae</taxon>
        <taxon>Streptophyta</taxon>
        <taxon>Embryophyta</taxon>
        <taxon>Tracheophyta</taxon>
        <taxon>Spermatophyta</taxon>
        <taxon>Magnoliopsida</taxon>
        <taxon>eudicotyledons</taxon>
        <taxon>Gunneridae</taxon>
        <taxon>Pentapetalae</taxon>
        <taxon>rosids</taxon>
        <taxon>fabids</taxon>
        <taxon>Fabales</taxon>
        <taxon>Fabaceae</taxon>
        <taxon>Papilionoideae</taxon>
        <taxon>50 kb inversion clade</taxon>
        <taxon>NPAAA clade</taxon>
        <taxon>indigoferoid/millettioid clade</taxon>
        <taxon>Phaseoleae</taxon>
        <taxon>Clitoria</taxon>
    </lineage>
</organism>
<keyword evidence="6" id="KW-1185">Reference proteome</keyword>
<name>A0AAN9F9N8_CLITE</name>
<dbReference type="Proteomes" id="UP001359559">
    <property type="component" value="Unassembled WGS sequence"/>
</dbReference>
<dbReference type="PANTHER" id="PTHR33388">
    <property type="entry name" value="OS01G0212500 PROTEIN"/>
    <property type="match status" value="1"/>
</dbReference>
<keyword evidence="2" id="KW-0805">Transcription regulation</keyword>
<comment type="caution">
    <text evidence="5">The sequence shown here is derived from an EMBL/GenBank/DDBJ whole genome shotgun (WGS) entry which is preliminary data.</text>
</comment>
<proteinExistence type="predicted"/>
<sequence>MFHEEQSMKPLYGCCEEGKGSEAAGRSRNKRANGKGPKKPPQRGLGVEQLERLRIQESWKKMTEASGTGGVPLTLPLPLPTLHDHHHLVPLFASGSVPVRYGAPSSSSSNHVQCTGFQQQQEVMNVGSNHPFIGNKVGAACGWVLPNHHLNRFGSFGVSAPPPLLLGTPLIETSKELSSMPNLHSQLDSFDVCLKKTRFNEDIVKGSYARGDMPLEVWPNGHDFLGFMPQSAVSNPIGETSDFINKLSRHDAAAAYATPNLDECVEVVAVHRRGNSVSGRVFMEYEFFPGKDGMGTTSKELELATIGSVAAVGGEASSITVTPYGDSASNSIDLSLKLSH</sequence>
<dbReference type="GO" id="GO:0003700">
    <property type="term" value="F:DNA-binding transcription factor activity"/>
    <property type="evidence" value="ECO:0007669"/>
    <property type="project" value="InterPro"/>
</dbReference>
<evidence type="ECO:0000313" key="5">
    <source>
        <dbReference type="EMBL" id="KAK7272487.1"/>
    </source>
</evidence>
<dbReference type="PANTHER" id="PTHR33388:SF2">
    <property type="entry name" value="PROTEIN SPOROCYTELESS"/>
    <property type="match status" value="1"/>
</dbReference>
<evidence type="ECO:0000256" key="2">
    <source>
        <dbReference type="ARBA" id="ARBA00023015"/>
    </source>
</evidence>
<evidence type="ECO:0000256" key="1">
    <source>
        <dbReference type="ARBA" id="ARBA00022491"/>
    </source>
</evidence>
<evidence type="ECO:0000313" key="6">
    <source>
        <dbReference type="Proteomes" id="UP001359559"/>
    </source>
</evidence>
<evidence type="ECO:0000256" key="3">
    <source>
        <dbReference type="ARBA" id="ARBA00023163"/>
    </source>
</evidence>